<protein>
    <submittedName>
        <fullName evidence="2">Uncharacterized protein</fullName>
    </submittedName>
</protein>
<proteinExistence type="evidence at transcript level"/>
<accession>Q8CCK6</accession>
<reference evidence="2" key="6">
    <citation type="journal article" date="2002" name="Nature">
        <title>Analysis of the mouse transcriptome based on functional annotation of 60,770 full-length cDNAs.</title>
        <authorList>
            <consortium name="The FANTOM Consortium and the RIKEN Genome Exploration Research Group Phase I and II Team"/>
        </authorList>
    </citation>
    <scope>NUCLEOTIDE SEQUENCE</scope>
    <source>
        <strain evidence="2">C57BL/6J</strain>
        <tissue evidence="2">Olfactory brain</tissue>
    </source>
</reference>
<reference evidence="2" key="2">
    <citation type="journal article" date="2000" name="Genome Res.">
        <title>Normalization and subtraction of cap-trapper-selected cDNAs to prepare full-length cDNA libraries for rapid discovery of new genes.</title>
        <authorList>
            <person name="Carninci P."/>
            <person name="Shibata Y."/>
            <person name="Hayatsu N."/>
            <person name="Sugahara Y."/>
            <person name="Shibata K."/>
            <person name="Itoh M."/>
            <person name="Konno H."/>
            <person name="Okazaki Y."/>
            <person name="Muramatsu M."/>
            <person name="Hayashizaki Y."/>
        </authorList>
    </citation>
    <scope>NUCLEOTIDE SEQUENCE</scope>
    <source>
        <strain evidence="2">C57BL/6J</strain>
        <tissue evidence="2">Olfactory brain</tissue>
    </source>
</reference>
<dbReference type="MGI" id="MGI:1340034">
    <property type="gene designation" value="Sema3e"/>
</dbReference>
<organism evidence="2">
    <name type="scientific">Mus musculus</name>
    <name type="common">Mouse</name>
    <dbReference type="NCBI Taxonomy" id="10090"/>
    <lineage>
        <taxon>Eukaryota</taxon>
        <taxon>Metazoa</taxon>
        <taxon>Chordata</taxon>
        <taxon>Craniata</taxon>
        <taxon>Vertebrata</taxon>
        <taxon>Euteleostomi</taxon>
        <taxon>Mammalia</taxon>
        <taxon>Eutheria</taxon>
        <taxon>Euarchontoglires</taxon>
        <taxon>Glires</taxon>
        <taxon>Rodentia</taxon>
        <taxon>Myomorpha</taxon>
        <taxon>Muroidea</taxon>
        <taxon>Muridae</taxon>
        <taxon>Murinae</taxon>
        <taxon>Mus</taxon>
        <taxon>Mus</taxon>
    </lineage>
</organism>
<gene>
    <name evidence="3" type="primary">Sema3e</name>
</gene>
<sequence>MIKFQGLGYNSRESSKLYINMYLYIHIVMYYTSSCTPISGKKTGNRHRQAARETDRLGVREKERERERERASTGSQGITDVPLSLSLFPLTILACRSPRSIRCITKPFQSSCQQNTNLQKQKCFENLNPAT</sequence>
<dbReference type="EMBL" id="AK032603">
    <property type="protein sequence ID" value="BAC27945.1"/>
    <property type="molecule type" value="mRNA"/>
</dbReference>
<feature type="compositionally biased region" description="Basic and acidic residues" evidence="1">
    <location>
        <begin position="50"/>
        <end position="71"/>
    </location>
</feature>
<reference evidence="2" key="4">
    <citation type="journal article" date="2001" name="Nature">
        <title>Functional annotation of a full-length mouse cDNA collection.</title>
        <authorList>
            <consortium name="The RIKEN Genome Exploration Research Group Phase II Team and the FANTOM Consortium"/>
        </authorList>
    </citation>
    <scope>NUCLEOTIDE SEQUENCE</scope>
    <source>
        <strain evidence="2">C57BL/6J</strain>
        <tissue evidence="2">Olfactory brain</tissue>
    </source>
</reference>
<evidence type="ECO:0000256" key="1">
    <source>
        <dbReference type="SAM" id="MobiDB-lite"/>
    </source>
</evidence>
<dbReference type="AlphaFoldDB" id="Q8CCK6"/>
<name>Q8CCK6_MOUSE</name>
<reference evidence="2" key="3">
    <citation type="journal article" date="2000" name="Genome Res.">
        <title>RIKEN integrated sequence analysis (RISA) system--384-format sequencing pipeline with 384 multicapillary sequencer.</title>
        <authorList>
            <person name="Shibata K."/>
            <person name="Itoh M."/>
            <person name="Aizawa K."/>
            <person name="Nagaoka S."/>
            <person name="Sasaki N."/>
            <person name="Carninci P."/>
            <person name="Konno H."/>
            <person name="Akiyama J."/>
            <person name="Nishi K."/>
            <person name="Kitsunai T."/>
            <person name="Tashiro H."/>
            <person name="Itoh M."/>
            <person name="Sumi N."/>
            <person name="Ishii Y."/>
            <person name="Nakamura S."/>
            <person name="Hazama M."/>
            <person name="Nishine T."/>
            <person name="Harada A."/>
            <person name="Yamamoto R."/>
            <person name="Matsumoto H."/>
            <person name="Sakaguchi S."/>
            <person name="Ikegami T."/>
            <person name="Kashiwagi K."/>
            <person name="Fujiwake S."/>
            <person name="Inoue K."/>
            <person name="Togawa Y."/>
            <person name="Izawa M."/>
            <person name="Ohara E."/>
            <person name="Watahiki M."/>
            <person name="Yoneda Y."/>
            <person name="Ishikawa T."/>
            <person name="Ozawa K."/>
            <person name="Tanaka T."/>
            <person name="Matsuura S."/>
            <person name="Kawai J."/>
            <person name="Okazaki Y."/>
            <person name="Muramatsu M."/>
            <person name="Inoue Y."/>
            <person name="Kira A."/>
            <person name="Hayashizaki Y."/>
        </authorList>
    </citation>
    <scope>NUCLEOTIDE SEQUENCE</scope>
    <source>
        <strain evidence="2">C57BL/6J</strain>
        <tissue evidence="2">Olfactory brain</tissue>
    </source>
</reference>
<reference evidence="2" key="7">
    <citation type="journal article" date="2005" name="Science">
        <title>The Transcriptional Landscape of the Mammalian Genome.</title>
        <authorList>
            <consortium name="The FANTOM Consortium"/>
            <consortium name="Riken Genome Exploration Research Group and Genome Science Group (Genome Network Project Core Group)"/>
        </authorList>
    </citation>
    <scope>NUCLEOTIDE SEQUENCE</scope>
    <source>
        <strain evidence="2">C57BL/6J</strain>
        <tissue evidence="2">Olfactory brain</tissue>
    </source>
</reference>
<evidence type="ECO:0000313" key="2">
    <source>
        <dbReference type="EMBL" id="BAC27945.1"/>
    </source>
</evidence>
<reference evidence="2" key="5">
    <citation type="submission" date="2001-07" db="EMBL/GenBank/DDBJ databases">
        <authorList>
            <person name="Adachi J."/>
            <person name="Aizawa K."/>
            <person name="Akimura T."/>
            <person name="Arakawa T."/>
            <person name="Bono H."/>
            <person name="Carninci P."/>
            <person name="Fukuda S."/>
            <person name="Furuno M."/>
            <person name="Hanagaki T."/>
            <person name="Hara A."/>
            <person name="Hashizume W."/>
            <person name="Hayashida K."/>
            <person name="Hayatsu N."/>
            <person name="Hiramoto K."/>
            <person name="Hiraoka T."/>
            <person name="Hirozane T."/>
            <person name="Hori F."/>
            <person name="Imotani K."/>
            <person name="Ishii Y."/>
            <person name="Itoh M."/>
            <person name="Kagawa I."/>
            <person name="Kasukawa T."/>
            <person name="Katoh H."/>
            <person name="Kawai J."/>
            <person name="Kojima Y."/>
            <person name="Kondo S."/>
            <person name="Konno H."/>
            <person name="Kouda M."/>
            <person name="Koya S."/>
            <person name="Kurihara C."/>
            <person name="Matsuyama T."/>
            <person name="Miyazaki A."/>
            <person name="Murata M."/>
            <person name="Nakamura M."/>
            <person name="Nishi K."/>
            <person name="Nomura K."/>
            <person name="Numazaki R."/>
            <person name="Ohno M."/>
            <person name="Ohsato N."/>
            <person name="Okazaki Y."/>
            <person name="Saito R."/>
            <person name="Saitoh H."/>
            <person name="Sakai C."/>
            <person name="Sakai K."/>
            <person name="Sakazume N."/>
            <person name="Sano H."/>
            <person name="Sasaki D."/>
            <person name="Shibata K."/>
            <person name="Shinagawa A."/>
            <person name="Shiraki T."/>
            <person name="Sogabe Y."/>
            <person name="Tagami M."/>
            <person name="Tagawa A."/>
            <person name="Takahashi F."/>
            <person name="Takaku-Akahira S."/>
            <person name="Takeda Y."/>
            <person name="Tanaka T."/>
            <person name="Tomaru A."/>
            <person name="Toya T."/>
            <person name="Yasunishi A."/>
            <person name="Muramatsu M."/>
            <person name="Hayashizaki Y."/>
        </authorList>
    </citation>
    <scope>NUCLEOTIDE SEQUENCE</scope>
    <source>
        <strain evidence="2">C57BL/6J</strain>
        <tissue evidence="2">Olfactory brain</tissue>
    </source>
</reference>
<feature type="region of interest" description="Disordered" evidence="1">
    <location>
        <begin position="39"/>
        <end position="77"/>
    </location>
</feature>
<evidence type="ECO:0000313" key="3">
    <source>
        <dbReference type="MGI" id="MGI:1340034"/>
    </source>
</evidence>
<dbReference type="AGR" id="MGI:1340034"/>
<reference evidence="2" key="1">
    <citation type="journal article" date="1999" name="Methods Enzymol.">
        <title>High-efficiency full-length cDNA cloning.</title>
        <authorList>
            <person name="Carninci P."/>
            <person name="Hayashizaki Y."/>
        </authorList>
    </citation>
    <scope>NUCLEOTIDE SEQUENCE</scope>
    <source>
        <strain evidence="2">C57BL/6J</strain>
        <tissue evidence="2">Olfactory brain</tissue>
    </source>
</reference>
<reference evidence="2" key="8">
    <citation type="journal article" date="2005" name="Science">
        <title>Antisense Transcription in the Mammalian Transcriptome.</title>
        <authorList>
            <consortium name="RIKEN Genome Exploration Research Group and Genome Science Group (Genome Network Project Core Group) and the FANTOM Consortium"/>
        </authorList>
    </citation>
    <scope>NUCLEOTIDE SEQUENCE</scope>
    <source>
        <strain evidence="2">C57BL/6J</strain>
        <tissue evidence="2">Olfactory brain</tissue>
    </source>
</reference>